<organism evidence="10 11">
    <name type="scientific">Roseomonas indoligenes</name>
    <dbReference type="NCBI Taxonomy" id="2820811"/>
    <lineage>
        <taxon>Bacteria</taxon>
        <taxon>Pseudomonadati</taxon>
        <taxon>Pseudomonadota</taxon>
        <taxon>Alphaproteobacteria</taxon>
        <taxon>Acetobacterales</taxon>
        <taxon>Roseomonadaceae</taxon>
        <taxon>Roseomonas</taxon>
    </lineage>
</organism>
<evidence type="ECO:0000256" key="7">
    <source>
        <dbReference type="ARBA" id="ARBA00022777"/>
    </source>
</evidence>
<protein>
    <recommendedName>
        <fullName evidence="2">histidine kinase</fullName>
        <ecNumber evidence="2">2.7.13.3</ecNumber>
    </recommendedName>
</protein>
<dbReference type="PANTHER" id="PTHR41523">
    <property type="entry name" value="TWO-COMPONENT SYSTEM SENSOR PROTEIN"/>
    <property type="match status" value="1"/>
</dbReference>
<dbReference type="Gene3D" id="3.30.565.10">
    <property type="entry name" value="Histidine kinase-like ATPase, C-terminal domain"/>
    <property type="match status" value="1"/>
</dbReference>
<evidence type="ECO:0000256" key="1">
    <source>
        <dbReference type="ARBA" id="ARBA00000085"/>
    </source>
</evidence>
<dbReference type="GO" id="GO:0005524">
    <property type="term" value="F:ATP binding"/>
    <property type="evidence" value="ECO:0007669"/>
    <property type="project" value="UniProtKB-KW"/>
</dbReference>
<keyword evidence="4" id="KW-0808">Transferase</keyword>
<evidence type="ECO:0000256" key="2">
    <source>
        <dbReference type="ARBA" id="ARBA00012438"/>
    </source>
</evidence>
<comment type="catalytic activity">
    <reaction evidence="1">
        <text>ATP + protein L-histidine = ADP + protein N-phospho-L-histidine.</text>
        <dbReference type="EC" id="2.7.13.3"/>
    </reaction>
</comment>
<keyword evidence="6" id="KW-0547">Nucleotide-binding</keyword>
<feature type="domain" description="PAC" evidence="9">
    <location>
        <begin position="1"/>
        <end position="40"/>
    </location>
</feature>
<keyword evidence="11" id="KW-1185">Reference proteome</keyword>
<dbReference type="PANTHER" id="PTHR41523:SF8">
    <property type="entry name" value="ETHYLENE RESPONSE SENSOR PROTEIN"/>
    <property type="match status" value="1"/>
</dbReference>
<evidence type="ECO:0000259" key="9">
    <source>
        <dbReference type="PROSITE" id="PS50113"/>
    </source>
</evidence>
<evidence type="ECO:0000313" key="10">
    <source>
        <dbReference type="EMBL" id="MBP0495665.1"/>
    </source>
</evidence>
<keyword evidence="7 10" id="KW-0418">Kinase</keyword>
<evidence type="ECO:0000313" key="11">
    <source>
        <dbReference type="Proteomes" id="UP000677537"/>
    </source>
</evidence>
<dbReference type="InterPro" id="IPR000700">
    <property type="entry name" value="PAS-assoc_C"/>
</dbReference>
<dbReference type="SMART" id="SM00911">
    <property type="entry name" value="HWE_HK"/>
    <property type="match status" value="1"/>
</dbReference>
<dbReference type="Pfam" id="PF07536">
    <property type="entry name" value="HWE_HK"/>
    <property type="match status" value="1"/>
</dbReference>
<accession>A0A940N5U1</accession>
<dbReference type="EC" id="2.7.13.3" evidence="2"/>
<keyword evidence="8" id="KW-0067">ATP-binding</keyword>
<keyword evidence="5" id="KW-0677">Repeat</keyword>
<dbReference type="EMBL" id="JAGIZA010000019">
    <property type="protein sequence ID" value="MBP0495665.1"/>
    <property type="molecule type" value="Genomic_DNA"/>
</dbReference>
<reference evidence="10" key="1">
    <citation type="submission" date="2021-03" db="EMBL/GenBank/DDBJ databases">
        <authorList>
            <person name="So Y."/>
        </authorList>
    </citation>
    <scope>NUCLEOTIDE SEQUENCE</scope>
    <source>
        <strain evidence="10">SG15</strain>
    </source>
</reference>
<evidence type="ECO:0000256" key="6">
    <source>
        <dbReference type="ARBA" id="ARBA00022741"/>
    </source>
</evidence>
<gene>
    <name evidence="10" type="ORF">J5Y10_22970</name>
</gene>
<dbReference type="GO" id="GO:0004673">
    <property type="term" value="F:protein histidine kinase activity"/>
    <property type="evidence" value="ECO:0007669"/>
    <property type="project" value="UniProtKB-EC"/>
</dbReference>
<proteinExistence type="predicted"/>
<dbReference type="Gene3D" id="2.10.70.100">
    <property type="match status" value="1"/>
</dbReference>
<dbReference type="Proteomes" id="UP000677537">
    <property type="component" value="Unassembled WGS sequence"/>
</dbReference>
<dbReference type="AlphaFoldDB" id="A0A940N5U1"/>
<evidence type="ECO:0000256" key="4">
    <source>
        <dbReference type="ARBA" id="ARBA00022679"/>
    </source>
</evidence>
<evidence type="ECO:0000256" key="5">
    <source>
        <dbReference type="ARBA" id="ARBA00022737"/>
    </source>
</evidence>
<dbReference type="SUPFAM" id="SSF55874">
    <property type="entry name" value="ATPase domain of HSP90 chaperone/DNA topoisomerase II/histidine kinase"/>
    <property type="match status" value="1"/>
</dbReference>
<dbReference type="InterPro" id="IPR011102">
    <property type="entry name" value="Sig_transdc_His_kinase_HWE"/>
</dbReference>
<sequence>MRWVAARGRCTRGPGGAPERFSGTVVDITRRKQAEERQALLSREVDHRAKNALSVVQAALRLTRAPDLPAYTRAIEGRVAALARAQTLLADRQWAGADLLSLLRGELDGFLDRDGSGPQAEVDGPPVSLPAGAAQPLAMAIHELATNAVKYGALSAPQGRVEVTWRVEGRLPGRLRLRWTERGGPPLGSPPERRGFGTRVLDGTVRGQLGGTLSLGWKPSGLVCELDVPLRPEPTPGEGRDEAAQA</sequence>
<name>A0A940N5U1_9PROT</name>
<evidence type="ECO:0000256" key="3">
    <source>
        <dbReference type="ARBA" id="ARBA00022553"/>
    </source>
</evidence>
<keyword evidence="3" id="KW-0597">Phosphoprotein</keyword>
<evidence type="ECO:0000256" key="8">
    <source>
        <dbReference type="ARBA" id="ARBA00022840"/>
    </source>
</evidence>
<dbReference type="InterPro" id="IPR036890">
    <property type="entry name" value="HATPase_C_sf"/>
</dbReference>
<dbReference type="PROSITE" id="PS50113">
    <property type="entry name" value="PAC"/>
    <property type="match status" value="1"/>
</dbReference>
<comment type="caution">
    <text evidence="10">The sequence shown here is derived from an EMBL/GenBank/DDBJ whole genome shotgun (WGS) entry which is preliminary data.</text>
</comment>